<dbReference type="AlphaFoldDB" id="A0A9N7R4F1"/>
<sequence>MEYKVVHTFDSDFYVLTLGVDDVWRRVECGHLTRPAQKLLSRSTPLVTEGYMHLVHPEKNLVVMLDLETEAFRQLRCPPGKKRANCGFLVGDSLSCSAMHGRLSWGVWELRPGTGEWKKLPGIELGGRAQELENLCGKRWCDCLHISGQFEARPVITILPAKVIDAPQFPPLLIPSPVLAVRRRPQNFQSVLVTCSTRAELVVT</sequence>
<gene>
    <name evidence="1" type="ORF">SHERM_12117</name>
</gene>
<dbReference type="OrthoDB" id="879479at2759"/>
<organism evidence="1 2">
    <name type="scientific">Striga hermonthica</name>
    <name type="common">Purple witchweed</name>
    <name type="synonym">Buchnera hermonthica</name>
    <dbReference type="NCBI Taxonomy" id="68872"/>
    <lineage>
        <taxon>Eukaryota</taxon>
        <taxon>Viridiplantae</taxon>
        <taxon>Streptophyta</taxon>
        <taxon>Embryophyta</taxon>
        <taxon>Tracheophyta</taxon>
        <taxon>Spermatophyta</taxon>
        <taxon>Magnoliopsida</taxon>
        <taxon>eudicotyledons</taxon>
        <taxon>Gunneridae</taxon>
        <taxon>Pentapetalae</taxon>
        <taxon>asterids</taxon>
        <taxon>lamiids</taxon>
        <taxon>Lamiales</taxon>
        <taxon>Orobanchaceae</taxon>
        <taxon>Buchnereae</taxon>
        <taxon>Striga</taxon>
    </lineage>
</organism>
<dbReference type="EMBL" id="CACSLK010006441">
    <property type="protein sequence ID" value="CAA0810569.1"/>
    <property type="molecule type" value="Genomic_DNA"/>
</dbReference>
<dbReference type="Proteomes" id="UP001153555">
    <property type="component" value="Unassembled WGS sequence"/>
</dbReference>
<protein>
    <recommendedName>
        <fullName evidence="3">F-box associated domain-containing protein</fullName>
    </recommendedName>
</protein>
<name>A0A9N7R4F1_STRHE</name>
<reference evidence="1" key="1">
    <citation type="submission" date="2019-12" db="EMBL/GenBank/DDBJ databases">
        <authorList>
            <person name="Scholes J."/>
        </authorList>
    </citation>
    <scope>NUCLEOTIDE SEQUENCE</scope>
</reference>
<evidence type="ECO:0000313" key="1">
    <source>
        <dbReference type="EMBL" id="CAA0810569.1"/>
    </source>
</evidence>
<comment type="caution">
    <text evidence="1">The sequence shown here is derived from an EMBL/GenBank/DDBJ whole genome shotgun (WGS) entry which is preliminary data.</text>
</comment>
<accession>A0A9N7R4F1</accession>
<proteinExistence type="predicted"/>
<keyword evidence="2" id="KW-1185">Reference proteome</keyword>
<evidence type="ECO:0008006" key="3">
    <source>
        <dbReference type="Google" id="ProtNLM"/>
    </source>
</evidence>
<evidence type="ECO:0000313" key="2">
    <source>
        <dbReference type="Proteomes" id="UP001153555"/>
    </source>
</evidence>